<dbReference type="GO" id="GO:0003700">
    <property type="term" value="F:DNA-binding transcription factor activity"/>
    <property type="evidence" value="ECO:0007669"/>
    <property type="project" value="InterPro"/>
</dbReference>
<keyword evidence="2" id="KW-0238">DNA-binding</keyword>
<dbReference type="GO" id="GO:0005634">
    <property type="term" value="C:nucleus"/>
    <property type="evidence" value="ECO:0007669"/>
    <property type="project" value="UniProtKB-SubCell"/>
</dbReference>
<feature type="compositionally biased region" description="Basic residues" evidence="4">
    <location>
        <begin position="174"/>
        <end position="185"/>
    </location>
</feature>
<name>A0A2X0NZ23_9BASI</name>
<dbReference type="EMBL" id="FQNC01000018">
    <property type="protein sequence ID" value="SGY21066.1"/>
    <property type="molecule type" value="Genomic_DNA"/>
</dbReference>
<evidence type="ECO:0000256" key="4">
    <source>
        <dbReference type="SAM" id="MobiDB-lite"/>
    </source>
</evidence>
<dbReference type="Proteomes" id="UP000249464">
    <property type="component" value="Unassembled WGS sequence"/>
</dbReference>
<gene>
    <name evidence="6" type="primary">BQ5605_C016g08190</name>
    <name evidence="6" type="ORF">BQ5605_C016G08190</name>
</gene>
<dbReference type="AlphaFoldDB" id="A0A2X0NZ23"/>
<evidence type="ECO:0000313" key="6">
    <source>
        <dbReference type="EMBL" id="SGY21066.1"/>
    </source>
</evidence>
<evidence type="ECO:0000256" key="2">
    <source>
        <dbReference type="ARBA" id="ARBA00023125"/>
    </source>
</evidence>
<organism evidence="6 7">
    <name type="scientific">Microbotryum silenes-dioicae</name>
    <dbReference type="NCBI Taxonomy" id="796604"/>
    <lineage>
        <taxon>Eukaryota</taxon>
        <taxon>Fungi</taxon>
        <taxon>Dikarya</taxon>
        <taxon>Basidiomycota</taxon>
        <taxon>Pucciniomycotina</taxon>
        <taxon>Microbotryomycetes</taxon>
        <taxon>Microbotryales</taxon>
        <taxon>Microbotryaceae</taxon>
        <taxon>Microbotryum</taxon>
    </lineage>
</organism>
<evidence type="ECO:0000259" key="5">
    <source>
        <dbReference type="Pfam" id="PF00447"/>
    </source>
</evidence>
<dbReference type="GO" id="GO:0043565">
    <property type="term" value="F:sequence-specific DNA binding"/>
    <property type="evidence" value="ECO:0007669"/>
    <property type="project" value="InterPro"/>
</dbReference>
<dbReference type="InterPro" id="IPR036388">
    <property type="entry name" value="WH-like_DNA-bd_sf"/>
</dbReference>
<evidence type="ECO:0000256" key="1">
    <source>
        <dbReference type="ARBA" id="ARBA00004123"/>
    </source>
</evidence>
<comment type="subcellular location">
    <subcellularLocation>
        <location evidence="1">Nucleus</location>
    </subcellularLocation>
</comment>
<dbReference type="Pfam" id="PF00447">
    <property type="entry name" value="HSF_DNA-bind"/>
    <property type="match status" value="1"/>
</dbReference>
<protein>
    <submittedName>
        <fullName evidence="6">BQ5605_C016g08190 protein</fullName>
    </submittedName>
</protein>
<dbReference type="SUPFAM" id="SSF46785">
    <property type="entry name" value="Winged helix' DNA-binding domain"/>
    <property type="match status" value="1"/>
</dbReference>
<evidence type="ECO:0000256" key="3">
    <source>
        <dbReference type="ARBA" id="ARBA00023242"/>
    </source>
</evidence>
<reference evidence="6 7" key="1">
    <citation type="submission" date="2016-11" db="EMBL/GenBank/DDBJ databases">
        <authorList>
            <person name="Jaros S."/>
            <person name="Januszkiewicz K."/>
            <person name="Wedrychowicz H."/>
        </authorList>
    </citation>
    <scope>NUCLEOTIDE SEQUENCE [LARGE SCALE GENOMIC DNA]</scope>
</reference>
<keyword evidence="3" id="KW-0539">Nucleus</keyword>
<dbReference type="InterPro" id="IPR000232">
    <property type="entry name" value="HSF_DNA-bd"/>
</dbReference>
<dbReference type="InterPro" id="IPR036390">
    <property type="entry name" value="WH_DNA-bd_sf"/>
</dbReference>
<feature type="region of interest" description="Disordered" evidence="4">
    <location>
        <begin position="172"/>
        <end position="196"/>
    </location>
</feature>
<feature type="domain" description="HSF-type DNA-binding" evidence="5">
    <location>
        <begin position="62"/>
        <end position="155"/>
    </location>
</feature>
<proteinExistence type="predicted"/>
<dbReference type="STRING" id="796604.A0A2X0NZ23"/>
<keyword evidence="7" id="KW-1185">Reference proteome</keyword>
<dbReference type="Gene3D" id="1.10.10.10">
    <property type="entry name" value="Winged helix-like DNA-binding domain superfamily/Winged helix DNA-binding domain"/>
    <property type="match status" value="1"/>
</dbReference>
<accession>A0A2X0NZ23</accession>
<sequence length="217" mass="24080">MVSIPKAPAAAVAALLCEVHVPKGTPPPPLNSIGYRTFRNIRSSLELSASAPELPPDEPTPFISKLSHILELAEHRESDGVVMQVGRSIILASHHLNLLKALSQYFKYTTITSLIRQLNIYSFKRLTTTQLLDVLDLTRPTKLSASDYCGFAHPKCFRLTLDRRCSLGDFKPLSKQRSRKSTRRHSAGDEPNLGTMRHAVLSRDQSSIGHFGDLGMH</sequence>
<evidence type="ECO:0000313" key="7">
    <source>
        <dbReference type="Proteomes" id="UP000249464"/>
    </source>
</evidence>